<reference evidence="1" key="2">
    <citation type="submission" date="2021-04" db="EMBL/GenBank/DDBJ databases">
        <authorList>
            <person name="Gilroy R."/>
        </authorList>
    </citation>
    <scope>NUCLEOTIDE SEQUENCE</scope>
    <source>
        <strain evidence="1">14324</strain>
    </source>
</reference>
<name>A0A9D2IUY4_9FIRM</name>
<dbReference type="Proteomes" id="UP000824041">
    <property type="component" value="Unassembled WGS sequence"/>
</dbReference>
<reference evidence="1" key="1">
    <citation type="journal article" date="2021" name="PeerJ">
        <title>Extensive microbial diversity within the chicken gut microbiome revealed by metagenomics and culture.</title>
        <authorList>
            <person name="Gilroy R."/>
            <person name="Ravi A."/>
            <person name="Getino M."/>
            <person name="Pursley I."/>
            <person name="Horton D.L."/>
            <person name="Alikhan N.F."/>
            <person name="Baker D."/>
            <person name="Gharbi K."/>
            <person name="Hall N."/>
            <person name="Watson M."/>
            <person name="Adriaenssens E.M."/>
            <person name="Foster-Nyarko E."/>
            <person name="Jarju S."/>
            <person name="Secka A."/>
            <person name="Antonio M."/>
            <person name="Oren A."/>
            <person name="Chaudhuri R.R."/>
            <person name="La Ragione R."/>
            <person name="Hildebrand F."/>
            <person name="Pallen M.J."/>
        </authorList>
    </citation>
    <scope>NUCLEOTIDE SEQUENCE</scope>
    <source>
        <strain evidence="1">14324</strain>
    </source>
</reference>
<accession>A0A9D2IUY4</accession>
<proteinExistence type="predicted"/>
<dbReference type="AlphaFoldDB" id="A0A9D2IUY4"/>
<evidence type="ECO:0000313" key="1">
    <source>
        <dbReference type="EMBL" id="HIZ23730.1"/>
    </source>
</evidence>
<organism evidence="1 2">
    <name type="scientific">Candidatus Blautia faecigallinarum</name>
    <dbReference type="NCBI Taxonomy" id="2838488"/>
    <lineage>
        <taxon>Bacteria</taxon>
        <taxon>Bacillati</taxon>
        <taxon>Bacillota</taxon>
        <taxon>Clostridia</taxon>
        <taxon>Lachnospirales</taxon>
        <taxon>Lachnospiraceae</taxon>
        <taxon>Blautia</taxon>
    </lineage>
</organism>
<evidence type="ECO:0000313" key="2">
    <source>
        <dbReference type="Proteomes" id="UP000824041"/>
    </source>
</evidence>
<protein>
    <submittedName>
        <fullName evidence="1">Uncharacterized protein</fullName>
    </submittedName>
</protein>
<sequence length="102" mass="11913">MGKKITAGSKEYDLQILNSIIGKGFPVEKFEEAMERVFHGKYRGKLWWDNKPTTIRDGETFHEVNYRCCIEDPKCSHLFCLVLDRETVPGMIIIREGYLEEI</sequence>
<comment type="caution">
    <text evidence="1">The sequence shown here is derived from an EMBL/GenBank/DDBJ whole genome shotgun (WGS) entry which is preliminary data.</text>
</comment>
<dbReference type="EMBL" id="DXBU01000180">
    <property type="protein sequence ID" value="HIZ23730.1"/>
    <property type="molecule type" value="Genomic_DNA"/>
</dbReference>
<gene>
    <name evidence="1" type="ORF">IAA21_13230</name>
</gene>